<dbReference type="PROSITE" id="PS00379">
    <property type="entry name" value="CDP_ALCOHOL_P_TRANSF"/>
    <property type="match status" value="1"/>
</dbReference>
<dbReference type="PANTHER" id="PTHR14269">
    <property type="entry name" value="CDP-DIACYLGLYCEROL--GLYCEROL-3-PHOSPHATE 3-PHOSPHATIDYLTRANSFERASE-RELATED"/>
    <property type="match status" value="1"/>
</dbReference>
<keyword evidence="11 16" id="KW-0472">Membrane</keyword>
<keyword evidence="10" id="KW-0443">Lipid metabolism</keyword>
<dbReference type="EMBL" id="QAOT01000008">
    <property type="protein sequence ID" value="PTR18435.1"/>
    <property type="molecule type" value="Genomic_DNA"/>
</dbReference>
<keyword evidence="9 16" id="KW-1133">Transmembrane helix</keyword>
<evidence type="ECO:0000256" key="16">
    <source>
        <dbReference type="SAM" id="Phobius"/>
    </source>
</evidence>
<comment type="subcellular location">
    <subcellularLocation>
        <location evidence="2">Endomembrane system</location>
        <topology evidence="2">Multi-pass membrane protein</topology>
    </subcellularLocation>
</comment>
<feature type="transmembrane region" description="Helical" evidence="16">
    <location>
        <begin position="103"/>
        <end position="119"/>
    </location>
</feature>
<dbReference type="Proteomes" id="UP000244060">
    <property type="component" value="Unassembled WGS sequence"/>
</dbReference>
<feature type="transmembrane region" description="Helical" evidence="16">
    <location>
        <begin position="140"/>
        <end position="161"/>
    </location>
</feature>
<keyword evidence="18" id="KW-1185">Reference proteome</keyword>
<evidence type="ECO:0000256" key="6">
    <source>
        <dbReference type="ARBA" id="ARBA00022516"/>
    </source>
</evidence>
<dbReference type="NCBIfam" id="TIGR00473">
    <property type="entry name" value="pssA"/>
    <property type="match status" value="1"/>
</dbReference>
<evidence type="ECO:0000256" key="4">
    <source>
        <dbReference type="ARBA" id="ARBA00013174"/>
    </source>
</evidence>
<keyword evidence="8 16" id="KW-0812">Transmembrane</keyword>
<keyword evidence="12" id="KW-0594">Phospholipid biosynthesis</keyword>
<accession>A0A2T5K7M9</accession>
<dbReference type="InterPro" id="IPR048254">
    <property type="entry name" value="CDP_ALCOHOL_P_TRANSF_CS"/>
</dbReference>
<comment type="catalytic activity">
    <reaction evidence="1">
        <text>a CDP-1,2-diacyl-sn-glycerol + L-serine = a 1,2-diacyl-sn-glycero-3-phospho-L-serine + CMP + H(+)</text>
        <dbReference type="Rhea" id="RHEA:16913"/>
        <dbReference type="ChEBI" id="CHEBI:15378"/>
        <dbReference type="ChEBI" id="CHEBI:33384"/>
        <dbReference type="ChEBI" id="CHEBI:57262"/>
        <dbReference type="ChEBI" id="CHEBI:58332"/>
        <dbReference type="ChEBI" id="CHEBI:60377"/>
        <dbReference type="EC" id="2.7.8.8"/>
    </reaction>
</comment>
<evidence type="ECO:0000313" key="18">
    <source>
        <dbReference type="Proteomes" id="UP000244060"/>
    </source>
</evidence>
<evidence type="ECO:0000313" key="17">
    <source>
        <dbReference type="EMBL" id="PTR18435.1"/>
    </source>
</evidence>
<feature type="transmembrane region" description="Helical" evidence="16">
    <location>
        <begin position="221"/>
        <end position="241"/>
    </location>
</feature>
<dbReference type="AlphaFoldDB" id="A0A2T5K7M9"/>
<dbReference type="InterPro" id="IPR000462">
    <property type="entry name" value="CDP-OH_P_trans"/>
</dbReference>
<dbReference type="RefSeq" id="WP_011909397.1">
    <property type="nucleotide sequence ID" value="NZ_CP089965.1"/>
</dbReference>
<feature type="transmembrane region" description="Helical" evidence="16">
    <location>
        <begin position="12"/>
        <end position="36"/>
    </location>
</feature>
<proteinExistence type="inferred from homology"/>
<sequence length="246" mass="26786">MLRRGDDRSLPILMLLPNLVTITGLCAGLTAIRFIMVGRFDLAAMLIVFAAAIDGLDGLIARRLNAQSSFGAELDSLSDFLNFGVTPGLLVFQYALAGTYSTSWVFVLVYTICGCLRLARFNINRDTPLPPGIKPHFTGVPAPGGALLALLPVFMSLQGLIDARDFPVAYGIYLALVGLLMTSRIPTISPKSMRIPRDKAIFVLIGTVIVIGLLVTRFWLLMVLVGLAYLGVTGLSIVNYLRRWRN</sequence>
<dbReference type="PANTHER" id="PTHR14269:SF61">
    <property type="entry name" value="CDP-DIACYLGLYCEROL--SERINE O-PHOSPHATIDYLTRANSFERASE"/>
    <property type="match status" value="1"/>
</dbReference>
<evidence type="ECO:0000256" key="11">
    <source>
        <dbReference type="ARBA" id="ARBA00023136"/>
    </source>
</evidence>
<feature type="transmembrane region" description="Helical" evidence="16">
    <location>
        <begin position="167"/>
        <end position="187"/>
    </location>
</feature>
<evidence type="ECO:0000256" key="10">
    <source>
        <dbReference type="ARBA" id="ARBA00023098"/>
    </source>
</evidence>
<dbReference type="Gene3D" id="1.20.120.1760">
    <property type="match status" value="1"/>
</dbReference>
<keyword evidence="13" id="KW-1208">Phospholipid metabolism</keyword>
<dbReference type="Pfam" id="PF01066">
    <property type="entry name" value="CDP-OH_P_transf"/>
    <property type="match status" value="1"/>
</dbReference>
<protein>
    <recommendedName>
        <fullName evidence="5">CDP-diacylglycerol--serine O-phosphatidyltransferase</fullName>
        <ecNumber evidence="4">2.7.8.8</ecNumber>
    </recommendedName>
    <alternativeName>
        <fullName evidence="14">Phosphatidylserine synthase</fullName>
    </alternativeName>
</protein>
<gene>
    <name evidence="17" type="ORF">C8J28_108156</name>
</gene>
<reference evidence="17 18" key="1">
    <citation type="submission" date="2018-04" db="EMBL/GenBank/DDBJ databases">
        <title>Genomic Encyclopedia of Type Strains, Phase III (KMG-III): the genomes of soil and plant-associated and newly described type strains.</title>
        <authorList>
            <person name="Whitman W."/>
        </authorList>
    </citation>
    <scope>NUCLEOTIDE SEQUENCE [LARGE SCALE GENOMIC DNA]</scope>
    <source>
        <strain evidence="17 18">KA25</strain>
    </source>
</reference>
<evidence type="ECO:0000256" key="15">
    <source>
        <dbReference type="RuleBase" id="RU003750"/>
    </source>
</evidence>
<evidence type="ECO:0000256" key="8">
    <source>
        <dbReference type="ARBA" id="ARBA00022692"/>
    </source>
</evidence>
<evidence type="ECO:0000256" key="3">
    <source>
        <dbReference type="ARBA" id="ARBA00010441"/>
    </source>
</evidence>
<organism evidence="17 18">
    <name type="scientific">Cereibacter azotoformans</name>
    <dbReference type="NCBI Taxonomy" id="43057"/>
    <lineage>
        <taxon>Bacteria</taxon>
        <taxon>Pseudomonadati</taxon>
        <taxon>Pseudomonadota</taxon>
        <taxon>Alphaproteobacteria</taxon>
        <taxon>Rhodobacterales</taxon>
        <taxon>Paracoccaceae</taxon>
        <taxon>Cereibacter</taxon>
    </lineage>
</organism>
<dbReference type="GO" id="GO:0016020">
    <property type="term" value="C:membrane"/>
    <property type="evidence" value="ECO:0007669"/>
    <property type="project" value="InterPro"/>
</dbReference>
<evidence type="ECO:0000256" key="1">
    <source>
        <dbReference type="ARBA" id="ARBA00000287"/>
    </source>
</evidence>
<evidence type="ECO:0000256" key="12">
    <source>
        <dbReference type="ARBA" id="ARBA00023209"/>
    </source>
</evidence>
<dbReference type="EC" id="2.7.8.8" evidence="4"/>
<comment type="similarity">
    <text evidence="3 15">Belongs to the CDP-alcohol phosphatidyltransferase class-I family.</text>
</comment>
<dbReference type="InterPro" id="IPR050324">
    <property type="entry name" value="CDP-alcohol_PTase-I"/>
</dbReference>
<dbReference type="GO" id="GO:0003882">
    <property type="term" value="F:CDP-diacylglycerol-serine O-phosphatidyltransferase activity"/>
    <property type="evidence" value="ECO:0007669"/>
    <property type="project" value="UniProtKB-EC"/>
</dbReference>
<keyword evidence="7 15" id="KW-0808">Transferase</keyword>
<dbReference type="InterPro" id="IPR043130">
    <property type="entry name" value="CDP-OH_PTrfase_TM_dom"/>
</dbReference>
<evidence type="ECO:0000256" key="5">
    <source>
        <dbReference type="ARBA" id="ARBA00017171"/>
    </source>
</evidence>
<evidence type="ECO:0000256" key="9">
    <source>
        <dbReference type="ARBA" id="ARBA00022989"/>
    </source>
</evidence>
<feature type="transmembrane region" description="Helical" evidence="16">
    <location>
        <begin position="42"/>
        <end position="60"/>
    </location>
</feature>
<comment type="caution">
    <text evidence="17">The sequence shown here is derived from an EMBL/GenBank/DDBJ whole genome shotgun (WGS) entry which is preliminary data.</text>
</comment>
<evidence type="ECO:0000256" key="13">
    <source>
        <dbReference type="ARBA" id="ARBA00023264"/>
    </source>
</evidence>
<name>A0A2T5K7M9_9RHOB</name>
<keyword evidence="6" id="KW-0444">Lipid biosynthesis</keyword>
<evidence type="ECO:0000256" key="14">
    <source>
        <dbReference type="ARBA" id="ARBA00032361"/>
    </source>
</evidence>
<dbReference type="GO" id="GO:0008654">
    <property type="term" value="P:phospholipid biosynthetic process"/>
    <property type="evidence" value="ECO:0007669"/>
    <property type="project" value="UniProtKB-KW"/>
</dbReference>
<dbReference type="InterPro" id="IPR004533">
    <property type="entry name" value="CDP-diaglyc--ser_O-PTrfase"/>
</dbReference>
<feature type="transmembrane region" description="Helical" evidence="16">
    <location>
        <begin position="199"/>
        <end position="215"/>
    </location>
</feature>
<dbReference type="OrthoDB" id="9777147at2"/>
<dbReference type="GO" id="GO:0012505">
    <property type="term" value="C:endomembrane system"/>
    <property type="evidence" value="ECO:0007669"/>
    <property type="project" value="UniProtKB-SubCell"/>
</dbReference>
<evidence type="ECO:0000256" key="2">
    <source>
        <dbReference type="ARBA" id="ARBA00004127"/>
    </source>
</evidence>
<evidence type="ECO:0000256" key="7">
    <source>
        <dbReference type="ARBA" id="ARBA00022679"/>
    </source>
</evidence>